<dbReference type="GO" id="GO:0016757">
    <property type="term" value="F:glycosyltransferase activity"/>
    <property type="evidence" value="ECO:0007669"/>
    <property type="project" value="UniProtKB-KW"/>
</dbReference>
<protein>
    <submittedName>
        <fullName evidence="5">Glycosyl transferase family 1</fullName>
    </submittedName>
</protein>
<evidence type="ECO:0000313" key="6">
    <source>
        <dbReference type="Proteomes" id="UP000031473"/>
    </source>
</evidence>
<dbReference type="SUPFAM" id="SSF53756">
    <property type="entry name" value="UDP-Glycosyltransferase/glycogen phosphorylase"/>
    <property type="match status" value="1"/>
</dbReference>
<evidence type="ECO:0000259" key="3">
    <source>
        <dbReference type="Pfam" id="PF00534"/>
    </source>
</evidence>
<dbReference type="Pfam" id="PF00534">
    <property type="entry name" value="Glycos_transf_1"/>
    <property type="match status" value="1"/>
</dbReference>
<dbReference type="Proteomes" id="UP000031473">
    <property type="component" value="Unassembled WGS sequence"/>
</dbReference>
<evidence type="ECO:0000256" key="2">
    <source>
        <dbReference type="ARBA" id="ARBA00022679"/>
    </source>
</evidence>
<evidence type="ECO:0000313" key="5">
    <source>
        <dbReference type="EMBL" id="KIA90109.1"/>
    </source>
</evidence>
<dbReference type="STRING" id="266749.SAMN05421876_102122"/>
<dbReference type="InterPro" id="IPR028098">
    <property type="entry name" value="Glyco_trans_4-like_N"/>
</dbReference>
<keyword evidence="1" id="KW-0328">Glycosyltransferase</keyword>
<accession>A0A0C1FQH8</accession>
<proteinExistence type="predicted"/>
<feature type="domain" description="Glycosyl transferase family 1" evidence="3">
    <location>
        <begin position="173"/>
        <end position="332"/>
    </location>
</feature>
<sequence length="365" mass="42420">MKVLVSVFNNLVTDQRVEKVCQTLSENGYEIELIGNNWGGLPEMKRNYPFSRIILKSKILRYAYVEFQRKLYKELLKKADKNTILLSNDLDTLLPNYLISRKLNIPLVFDSHEIFTEMPSVNGRFTQKIWRSLERKIVPKLKYMMTASESYADWFHKTYKIERPVVVQNFPKKTENPQNYTETNSKKIILYQGVINPSRGLDKMIPAMKNIENAEFWIAGDGPRKEEYLELTRTLGLENNVKFLGKLFPDVLRTITQKADIGLSIEENNGLSYYFSMPNKISDYIQCRVPVVVSDFPEMRKVVDFFGAGEKIADYSELAEKVSTVLQNGKHFYEDSLNKAAKELCWEKEEPKIVSLFQKVQESKS</sequence>
<name>A0A0C1FQH8_9FLAO</name>
<evidence type="ECO:0000256" key="1">
    <source>
        <dbReference type="ARBA" id="ARBA00022676"/>
    </source>
</evidence>
<gene>
    <name evidence="5" type="ORF">OA86_05840</name>
</gene>
<dbReference type="OrthoDB" id="9813214at2"/>
<reference evidence="5 6" key="1">
    <citation type="submission" date="2014-10" db="EMBL/GenBank/DDBJ databases">
        <title>Kaistella jeonii genome.</title>
        <authorList>
            <person name="Clayton J.T."/>
            <person name="Newman J.D."/>
        </authorList>
    </citation>
    <scope>NUCLEOTIDE SEQUENCE [LARGE SCALE GENOMIC DNA]</scope>
    <source>
        <strain evidence="5 6">DSM 17048</strain>
    </source>
</reference>
<organism evidence="5 6">
    <name type="scientific">Kaistella jeonii</name>
    <dbReference type="NCBI Taxonomy" id="266749"/>
    <lineage>
        <taxon>Bacteria</taxon>
        <taxon>Pseudomonadati</taxon>
        <taxon>Bacteroidota</taxon>
        <taxon>Flavobacteriia</taxon>
        <taxon>Flavobacteriales</taxon>
        <taxon>Weeksellaceae</taxon>
        <taxon>Chryseobacterium group</taxon>
        <taxon>Kaistella</taxon>
    </lineage>
</organism>
<keyword evidence="2 5" id="KW-0808">Transferase</keyword>
<keyword evidence="6" id="KW-1185">Reference proteome</keyword>
<feature type="domain" description="Glycosyltransferase subfamily 4-like N-terminal" evidence="4">
    <location>
        <begin position="17"/>
        <end position="169"/>
    </location>
</feature>
<dbReference type="PANTHER" id="PTHR12526:SF629">
    <property type="entry name" value="TEICHURONIC ACID BIOSYNTHESIS GLYCOSYLTRANSFERASE TUAH-RELATED"/>
    <property type="match status" value="1"/>
</dbReference>
<dbReference type="EMBL" id="JSYL01000002">
    <property type="protein sequence ID" value="KIA90109.1"/>
    <property type="molecule type" value="Genomic_DNA"/>
</dbReference>
<dbReference type="AlphaFoldDB" id="A0A0C1FQH8"/>
<comment type="caution">
    <text evidence="5">The sequence shown here is derived from an EMBL/GenBank/DDBJ whole genome shotgun (WGS) entry which is preliminary data.</text>
</comment>
<dbReference type="InterPro" id="IPR001296">
    <property type="entry name" value="Glyco_trans_1"/>
</dbReference>
<dbReference type="PANTHER" id="PTHR12526">
    <property type="entry name" value="GLYCOSYLTRANSFERASE"/>
    <property type="match status" value="1"/>
</dbReference>
<dbReference type="Pfam" id="PF13439">
    <property type="entry name" value="Glyco_transf_4"/>
    <property type="match status" value="1"/>
</dbReference>
<dbReference type="RefSeq" id="WP_039350087.1">
    <property type="nucleotide sequence ID" value="NZ_FOLA01000002.1"/>
</dbReference>
<evidence type="ECO:0000259" key="4">
    <source>
        <dbReference type="Pfam" id="PF13439"/>
    </source>
</evidence>
<dbReference type="Gene3D" id="3.40.50.2000">
    <property type="entry name" value="Glycogen Phosphorylase B"/>
    <property type="match status" value="2"/>
</dbReference>